<evidence type="ECO:0000256" key="7">
    <source>
        <dbReference type="ARBA" id="ARBA00023033"/>
    </source>
</evidence>
<sequence>MPALRKRNRQSESSSAATLTNSPASHDHQHQMLDYELSREQRIRENQERLGKLGILDLSLKLKSSNLPSKRTRSYTPKSPPTLPPSAPVRRSSRLQNVTPVTYCEAPVKKSKLKDHVRVVIEEGAKPEVYTEEHEKLLGNTDKSWTLFVDGVGKDGKRIYDSVQGKTCHQCRQKTLGYRTRCSTCNLVQGQLCGDCLYMRYGEHVLEALQNPNWKCPVCRGICNCSLCRQAKGWAPTGTLYRKILALGYKSVAHYLIQTRRADKDAEKSADSNSASAKRSLPFSEVEVNESVEVKDIPAGLVKPLGNTESNGDEVMTKRSSLNHVVFNESIEVKEARVESVKPLAETESIPAVMEDLLQSWSTSVVYILALLICIFIYYVGRSVTSNKTKTCTAPQAGGALPIIGHLHLFGGKKLLFETLCTLAEKYGPAFTIKMGSNKVLVLSSWEMAKECFSEHDKAFADRPLVTASKLLGYDGAMFGFAPYSPYWREMRKIVTIHVLSNHRIDLLKHIRASEVEMAMRELYGLWSSKGCPENGISVEMKQWFSDLAFNIILRMISCKRYFGVSSEDGKAQDFQKIIRDFVNLFGVPVLADSIPALWWWDIHGYKKKMKKTAQKLDQLLGEWLAEHKQRRRLGKDAEEELDFMDVMLRVLEENPIAYFDTDTIIKSTLLNLLAGSDSIMVAITWTLCLLLNNPQVLKKAQDELDNKIGRNRQVKESDIKDLVYLQAIVKESLRVSSPSGVIFPRSAMKDCTLSNGYHVPAGTKVMINIWKIMHDEQLWPDPYSFQPERFLCSSHKDIDVRGQHFELLPFGSGRRSCPGISLALSVMHLILAALLHSFEITTPSNEPVDMTKGIGLTNMKATPLEVLLVPRLNCVL</sequence>
<dbReference type="SUPFAM" id="SSF48264">
    <property type="entry name" value="Cytochrome P450"/>
    <property type="match status" value="1"/>
</dbReference>
<name>A0ABU6R9R0_9FABA</name>
<keyword evidence="8" id="KW-0804">Transcription</keyword>
<dbReference type="InterPro" id="IPR050651">
    <property type="entry name" value="Plant_Cytochrome_P450_Monoox"/>
</dbReference>
<comment type="caution">
    <text evidence="13">The sequence shown here is derived from an EMBL/GenBank/DDBJ whole genome shotgun (WGS) entry which is preliminary data.</text>
</comment>
<dbReference type="InterPro" id="IPR001128">
    <property type="entry name" value="Cyt_P450"/>
</dbReference>
<dbReference type="Gene3D" id="1.10.630.10">
    <property type="entry name" value="Cytochrome P450"/>
    <property type="match status" value="1"/>
</dbReference>
<evidence type="ECO:0000259" key="12">
    <source>
        <dbReference type="Pfam" id="PF10497"/>
    </source>
</evidence>
<comment type="subcellular location">
    <subcellularLocation>
        <location evidence="1">Nucleus</location>
    </subcellularLocation>
</comment>
<evidence type="ECO:0000256" key="8">
    <source>
        <dbReference type="ARBA" id="ARBA00023163"/>
    </source>
</evidence>
<reference evidence="13 14" key="1">
    <citation type="journal article" date="2023" name="Plants (Basel)">
        <title>Bridging the Gap: Combining Genomics and Transcriptomics Approaches to Understand Stylosanthes scabra, an Orphan Legume from the Brazilian Caatinga.</title>
        <authorList>
            <person name="Ferreira-Neto J.R.C."/>
            <person name="da Silva M.D."/>
            <person name="Binneck E."/>
            <person name="de Melo N.F."/>
            <person name="da Silva R.H."/>
            <person name="de Melo A.L.T.M."/>
            <person name="Pandolfi V."/>
            <person name="Bustamante F.O."/>
            <person name="Brasileiro-Vidal A.C."/>
            <person name="Benko-Iseppon A.M."/>
        </authorList>
    </citation>
    <scope>NUCLEOTIDE SEQUENCE [LARGE SCALE GENOMIC DNA]</scope>
    <source>
        <tissue evidence="13">Leaves</tissue>
    </source>
</reference>
<feature type="transmembrane region" description="Helical" evidence="11">
    <location>
        <begin position="582"/>
        <end position="601"/>
    </location>
</feature>
<feature type="region of interest" description="Disordered" evidence="10">
    <location>
        <begin position="67"/>
        <end position="90"/>
    </location>
</feature>
<dbReference type="InterPro" id="IPR018866">
    <property type="entry name" value="Znf-4CXXC_R1"/>
</dbReference>
<dbReference type="InterPro" id="IPR017972">
    <property type="entry name" value="Cyt_P450_CS"/>
</dbReference>
<dbReference type="PRINTS" id="PR00385">
    <property type="entry name" value="P450"/>
</dbReference>
<evidence type="ECO:0000256" key="10">
    <source>
        <dbReference type="SAM" id="MobiDB-lite"/>
    </source>
</evidence>
<dbReference type="CDD" id="cd20654">
    <property type="entry name" value="CYP82"/>
    <property type="match status" value="1"/>
</dbReference>
<dbReference type="PANTHER" id="PTHR47947:SF29">
    <property type="entry name" value="CYTOCHROME P450 CYP82D47-LIKE"/>
    <property type="match status" value="1"/>
</dbReference>
<evidence type="ECO:0000256" key="6">
    <source>
        <dbReference type="ARBA" id="ARBA00023015"/>
    </source>
</evidence>
<keyword evidence="11" id="KW-0812">Transmembrane</keyword>
<dbReference type="InterPro" id="IPR036396">
    <property type="entry name" value="Cyt_P450_sf"/>
</dbReference>
<keyword evidence="7" id="KW-0503">Monooxygenase</keyword>
<feature type="domain" description="Zinc-finger" evidence="12">
    <location>
        <begin position="160"/>
        <end position="256"/>
    </location>
</feature>
<evidence type="ECO:0000256" key="4">
    <source>
        <dbReference type="ARBA" id="ARBA00023002"/>
    </source>
</evidence>
<protein>
    <recommendedName>
        <fullName evidence="12">Zinc-finger domain-containing protein</fullName>
    </recommendedName>
</protein>
<keyword evidence="4" id="KW-0560">Oxidoreductase</keyword>
<feature type="compositionally biased region" description="Polar residues" evidence="10">
    <location>
        <begin position="11"/>
        <end position="24"/>
    </location>
</feature>
<dbReference type="Pfam" id="PF10497">
    <property type="entry name" value="zf-4CXXC_R1"/>
    <property type="match status" value="1"/>
</dbReference>
<keyword evidence="11" id="KW-0472">Membrane</keyword>
<dbReference type="PANTHER" id="PTHR47947">
    <property type="entry name" value="CYTOCHROME P450 82C3-RELATED"/>
    <property type="match status" value="1"/>
</dbReference>
<evidence type="ECO:0000256" key="3">
    <source>
        <dbReference type="ARBA" id="ARBA00022723"/>
    </source>
</evidence>
<evidence type="ECO:0000313" key="14">
    <source>
        <dbReference type="Proteomes" id="UP001341840"/>
    </source>
</evidence>
<proteinExistence type="predicted"/>
<keyword evidence="11" id="KW-1133">Transmembrane helix</keyword>
<dbReference type="PRINTS" id="PR00463">
    <property type="entry name" value="EP450I"/>
</dbReference>
<dbReference type="EMBL" id="JASCZI010030283">
    <property type="protein sequence ID" value="MED6120599.1"/>
    <property type="molecule type" value="Genomic_DNA"/>
</dbReference>
<keyword evidence="6" id="KW-0805">Transcription regulation</keyword>
<evidence type="ECO:0000256" key="1">
    <source>
        <dbReference type="ARBA" id="ARBA00004123"/>
    </source>
</evidence>
<dbReference type="PROSITE" id="PS00086">
    <property type="entry name" value="CYTOCHROME_P450"/>
    <property type="match status" value="1"/>
</dbReference>
<evidence type="ECO:0000256" key="5">
    <source>
        <dbReference type="ARBA" id="ARBA00023004"/>
    </source>
</evidence>
<organism evidence="13 14">
    <name type="scientific">Stylosanthes scabra</name>
    <dbReference type="NCBI Taxonomy" id="79078"/>
    <lineage>
        <taxon>Eukaryota</taxon>
        <taxon>Viridiplantae</taxon>
        <taxon>Streptophyta</taxon>
        <taxon>Embryophyta</taxon>
        <taxon>Tracheophyta</taxon>
        <taxon>Spermatophyta</taxon>
        <taxon>Magnoliopsida</taxon>
        <taxon>eudicotyledons</taxon>
        <taxon>Gunneridae</taxon>
        <taxon>Pentapetalae</taxon>
        <taxon>rosids</taxon>
        <taxon>fabids</taxon>
        <taxon>Fabales</taxon>
        <taxon>Fabaceae</taxon>
        <taxon>Papilionoideae</taxon>
        <taxon>50 kb inversion clade</taxon>
        <taxon>dalbergioids sensu lato</taxon>
        <taxon>Dalbergieae</taxon>
        <taxon>Pterocarpus clade</taxon>
        <taxon>Stylosanthes</taxon>
    </lineage>
</organism>
<accession>A0ABU6R9R0</accession>
<feature type="transmembrane region" description="Helical" evidence="11">
    <location>
        <begin position="361"/>
        <end position="380"/>
    </location>
</feature>
<feature type="region of interest" description="Disordered" evidence="10">
    <location>
        <begin position="1"/>
        <end position="33"/>
    </location>
</feature>
<dbReference type="Proteomes" id="UP001341840">
    <property type="component" value="Unassembled WGS sequence"/>
</dbReference>
<keyword evidence="9" id="KW-0539">Nucleus</keyword>
<evidence type="ECO:0000256" key="9">
    <source>
        <dbReference type="ARBA" id="ARBA00023242"/>
    </source>
</evidence>
<keyword evidence="2" id="KW-0349">Heme</keyword>
<keyword evidence="14" id="KW-1185">Reference proteome</keyword>
<feature type="compositionally biased region" description="Pro residues" evidence="10">
    <location>
        <begin position="78"/>
        <end position="87"/>
    </location>
</feature>
<evidence type="ECO:0000313" key="13">
    <source>
        <dbReference type="EMBL" id="MED6120599.1"/>
    </source>
</evidence>
<dbReference type="InterPro" id="IPR002401">
    <property type="entry name" value="Cyt_P450_E_grp-I"/>
</dbReference>
<evidence type="ECO:0000256" key="2">
    <source>
        <dbReference type="ARBA" id="ARBA00022617"/>
    </source>
</evidence>
<evidence type="ECO:0000256" key="11">
    <source>
        <dbReference type="SAM" id="Phobius"/>
    </source>
</evidence>
<dbReference type="Pfam" id="PF00067">
    <property type="entry name" value="p450"/>
    <property type="match status" value="1"/>
</dbReference>
<keyword evidence="3" id="KW-0479">Metal-binding</keyword>
<keyword evidence="5" id="KW-0408">Iron</keyword>
<gene>
    <name evidence="13" type="ORF">PIB30_022257</name>
</gene>